<dbReference type="EMBL" id="BMZO01000007">
    <property type="protein sequence ID" value="GHC74142.1"/>
    <property type="molecule type" value="Genomic_DNA"/>
</dbReference>
<dbReference type="InterPro" id="IPR038657">
    <property type="entry name" value="Ribosomal_bL19_sf"/>
</dbReference>
<dbReference type="SUPFAM" id="SSF50104">
    <property type="entry name" value="Translation proteins SH3-like domain"/>
    <property type="match status" value="1"/>
</dbReference>
<comment type="function">
    <text evidence="5 6">This protein is located at the 30S-50S ribosomal subunit interface and may play a role in the structure and function of the aminoacyl-tRNA binding site.</text>
</comment>
<keyword evidence="7" id="KW-0175">Coiled coil</keyword>
<feature type="coiled-coil region" evidence="7">
    <location>
        <begin position="147"/>
        <end position="190"/>
    </location>
</feature>
<keyword evidence="3 5" id="KW-0687">Ribonucleoprotein</keyword>
<evidence type="ECO:0000313" key="8">
    <source>
        <dbReference type="EMBL" id="GHC74142.1"/>
    </source>
</evidence>
<dbReference type="HAMAP" id="MF_00402">
    <property type="entry name" value="Ribosomal_bL19"/>
    <property type="match status" value="1"/>
</dbReference>
<keyword evidence="2 5" id="KW-0689">Ribosomal protein</keyword>
<dbReference type="GO" id="GO:0022625">
    <property type="term" value="C:cytosolic large ribosomal subunit"/>
    <property type="evidence" value="ECO:0007669"/>
    <property type="project" value="TreeGrafter"/>
</dbReference>
<proteinExistence type="inferred from homology"/>
<evidence type="ECO:0000256" key="4">
    <source>
        <dbReference type="ARBA" id="ARBA00035171"/>
    </source>
</evidence>
<dbReference type="GO" id="GO:0006412">
    <property type="term" value="P:translation"/>
    <property type="evidence" value="ECO:0007669"/>
    <property type="project" value="UniProtKB-UniRule"/>
</dbReference>
<evidence type="ECO:0000256" key="5">
    <source>
        <dbReference type="HAMAP-Rule" id="MF_00402"/>
    </source>
</evidence>
<organism evidence="8 9">
    <name type="scientific">Limoniibacter endophyticus</name>
    <dbReference type="NCBI Taxonomy" id="1565040"/>
    <lineage>
        <taxon>Bacteria</taxon>
        <taxon>Pseudomonadati</taxon>
        <taxon>Pseudomonadota</taxon>
        <taxon>Alphaproteobacteria</taxon>
        <taxon>Hyphomicrobiales</taxon>
        <taxon>Bartonellaceae</taxon>
        <taxon>Limoniibacter</taxon>
    </lineage>
</organism>
<dbReference type="FunFam" id="2.30.30.790:FF:000001">
    <property type="entry name" value="50S ribosomal protein L19"/>
    <property type="match status" value="1"/>
</dbReference>
<dbReference type="InterPro" id="IPR008991">
    <property type="entry name" value="Translation_prot_SH3-like_sf"/>
</dbReference>
<dbReference type="Gene3D" id="2.30.30.790">
    <property type="match status" value="1"/>
</dbReference>
<accession>A0A8J3DI69</accession>
<reference evidence="8" key="2">
    <citation type="submission" date="2020-09" db="EMBL/GenBank/DDBJ databases">
        <authorList>
            <person name="Sun Q."/>
            <person name="Kim S."/>
        </authorList>
    </citation>
    <scope>NUCLEOTIDE SEQUENCE</scope>
    <source>
        <strain evidence="8">KCTC 42097</strain>
    </source>
</reference>
<reference evidence="8" key="1">
    <citation type="journal article" date="2014" name="Int. J. Syst. Evol. Microbiol.">
        <title>Complete genome sequence of Corynebacterium casei LMG S-19264T (=DSM 44701T), isolated from a smear-ripened cheese.</title>
        <authorList>
            <consortium name="US DOE Joint Genome Institute (JGI-PGF)"/>
            <person name="Walter F."/>
            <person name="Albersmeier A."/>
            <person name="Kalinowski J."/>
            <person name="Ruckert C."/>
        </authorList>
    </citation>
    <scope>NUCLEOTIDE SEQUENCE</scope>
    <source>
        <strain evidence="8">KCTC 42097</strain>
    </source>
</reference>
<dbReference type="PANTHER" id="PTHR15680:SF9">
    <property type="entry name" value="LARGE RIBOSOMAL SUBUNIT PROTEIN BL19M"/>
    <property type="match status" value="1"/>
</dbReference>
<evidence type="ECO:0000256" key="1">
    <source>
        <dbReference type="ARBA" id="ARBA00005781"/>
    </source>
</evidence>
<dbReference type="InterPro" id="IPR001857">
    <property type="entry name" value="Ribosomal_bL19"/>
</dbReference>
<keyword evidence="9" id="KW-1185">Reference proteome</keyword>
<dbReference type="Proteomes" id="UP000641137">
    <property type="component" value="Unassembled WGS sequence"/>
</dbReference>
<comment type="similarity">
    <text evidence="1 5 6">Belongs to the bacterial ribosomal protein bL19 family.</text>
</comment>
<dbReference type="GO" id="GO:0003735">
    <property type="term" value="F:structural constituent of ribosome"/>
    <property type="evidence" value="ECO:0007669"/>
    <property type="project" value="InterPro"/>
</dbReference>
<name>A0A8J3DI69_9HYPH</name>
<dbReference type="AlphaFoldDB" id="A0A8J3DI69"/>
<evidence type="ECO:0000256" key="7">
    <source>
        <dbReference type="SAM" id="Coils"/>
    </source>
</evidence>
<evidence type="ECO:0000256" key="6">
    <source>
        <dbReference type="RuleBase" id="RU000559"/>
    </source>
</evidence>
<dbReference type="Pfam" id="PF01245">
    <property type="entry name" value="Ribosomal_L19"/>
    <property type="match status" value="1"/>
</dbReference>
<protein>
    <recommendedName>
        <fullName evidence="4 5">Large ribosomal subunit protein bL19</fullName>
    </recommendedName>
</protein>
<dbReference type="PROSITE" id="PS01015">
    <property type="entry name" value="RIBOSOMAL_L19"/>
    <property type="match status" value="1"/>
</dbReference>
<comment type="caution">
    <text evidence="8">The sequence shown here is derived from an EMBL/GenBank/DDBJ whole genome shotgun (WGS) entry which is preliminary data.</text>
</comment>
<evidence type="ECO:0000256" key="3">
    <source>
        <dbReference type="ARBA" id="ARBA00023274"/>
    </source>
</evidence>
<sequence length="190" mass="21217">MVDLTAECRAQWLIEKKKEDPTMDIIRQLEAEQAAKIEAKRKLPEFQPGDTLRVQVRVTEGSRTRLQAFEGVCIARSGAGFQENFTVRKISYGEGVERVFPVFSPMIEGVEVVRRGKVRRAKLYYLRNLRGKAARISENTGVRARKLNDAERDAERAEKARVEAEKVAAAQALAAEKAAAEKAAAETNEA</sequence>
<dbReference type="PANTHER" id="PTHR15680">
    <property type="entry name" value="RIBOSOMAL PROTEIN L19"/>
    <property type="match status" value="1"/>
</dbReference>
<dbReference type="InterPro" id="IPR018257">
    <property type="entry name" value="Ribosomal_bL19_CS"/>
</dbReference>
<gene>
    <name evidence="5" type="primary">rplS</name>
    <name evidence="8" type="ORF">GCM10010136_23030</name>
</gene>
<dbReference type="NCBIfam" id="TIGR01024">
    <property type="entry name" value="rplS_bact"/>
    <property type="match status" value="1"/>
</dbReference>
<evidence type="ECO:0000256" key="2">
    <source>
        <dbReference type="ARBA" id="ARBA00022980"/>
    </source>
</evidence>
<evidence type="ECO:0000313" key="9">
    <source>
        <dbReference type="Proteomes" id="UP000641137"/>
    </source>
</evidence>
<dbReference type="PRINTS" id="PR00061">
    <property type="entry name" value="RIBOSOMALL19"/>
</dbReference>